<gene>
    <name evidence="1" type="ORF">L195_g009228</name>
</gene>
<organism evidence="1 2">
    <name type="scientific">Trifolium pratense</name>
    <name type="common">Red clover</name>
    <dbReference type="NCBI Taxonomy" id="57577"/>
    <lineage>
        <taxon>Eukaryota</taxon>
        <taxon>Viridiplantae</taxon>
        <taxon>Streptophyta</taxon>
        <taxon>Embryophyta</taxon>
        <taxon>Tracheophyta</taxon>
        <taxon>Spermatophyta</taxon>
        <taxon>Magnoliopsida</taxon>
        <taxon>eudicotyledons</taxon>
        <taxon>Gunneridae</taxon>
        <taxon>Pentapetalae</taxon>
        <taxon>rosids</taxon>
        <taxon>fabids</taxon>
        <taxon>Fabales</taxon>
        <taxon>Fabaceae</taxon>
        <taxon>Papilionoideae</taxon>
        <taxon>50 kb inversion clade</taxon>
        <taxon>NPAAA clade</taxon>
        <taxon>Hologalegina</taxon>
        <taxon>IRL clade</taxon>
        <taxon>Trifolieae</taxon>
        <taxon>Trifolium</taxon>
    </lineage>
</organism>
<sequence>VSKDCILPSEDANVRAEYTSTTHDEISQKCVENDKGENHTPNRKSTVMDKCSDITATLVDDMTTVTLDRKVSLQCCRNQYVFQKNKVVCVDGDLLLKFLN</sequence>
<evidence type="ECO:0000313" key="2">
    <source>
        <dbReference type="Proteomes" id="UP000236291"/>
    </source>
</evidence>
<comment type="caution">
    <text evidence="1">The sequence shown here is derived from an EMBL/GenBank/DDBJ whole genome shotgun (WGS) entry which is preliminary data.</text>
</comment>
<reference evidence="1 2" key="2">
    <citation type="journal article" date="2017" name="Front. Plant Sci.">
        <title>Gene Classification and Mining of Molecular Markers Useful in Red Clover (Trifolium pratense) Breeding.</title>
        <authorList>
            <person name="Istvanek J."/>
            <person name="Dluhosova J."/>
            <person name="Dluhos P."/>
            <person name="Patkova L."/>
            <person name="Nedelnik J."/>
            <person name="Repkova J."/>
        </authorList>
    </citation>
    <scope>NUCLEOTIDE SEQUENCE [LARGE SCALE GENOMIC DNA]</scope>
    <source>
        <strain evidence="2">cv. Tatra</strain>
        <tissue evidence="1">Young leaves</tissue>
    </source>
</reference>
<dbReference type="AlphaFoldDB" id="A0A2K3PBG7"/>
<accession>A0A2K3PBG7</accession>
<protein>
    <submittedName>
        <fullName evidence="1">Uncharacterized protein</fullName>
    </submittedName>
</protein>
<dbReference type="EMBL" id="ASHM01005401">
    <property type="protein sequence ID" value="PNY12594.1"/>
    <property type="molecule type" value="Genomic_DNA"/>
</dbReference>
<reference evidence="1 2" key="1">
    <citation type="journal article" date="2014" name="Am. J. Bot.">
        <title>Genome assembly and annotation for red clover (Trifolium pratense; Fabaceae).</title>
        <authorList>
            <person name="Istvanek J."/>
            <person name="Jaros M."/>
            <person name="Krenek A."/>
            <person name="Repkova J."/>
        </authorList>
    </citation>
    <scope>NUCLEOTIDE SEQUENCE [LARGE SCALE GENOMIC DNA]</scope>
    <source>
        <strain evidence="2">cv. Tatra</strain>
        <tissue evidence="1">Young leaves</tissue>
    </source>
</reference>
<proteinExistence type="predicted"/>
<feature type="non-terminal residue" evidence="1">
    <location>
        <position position="1"/>
    </location>
</feature>
<evidence type="ECO:0000313" key="1">
    <source>
        <dbReference type="EMBL" id="PNY12594.1"/>
    </source>
</evidence>
<dbReference type="Proteomes" id="UP000236291">
    <property type="component" value="Unassembled WGS sequence"/>
</dbReference>
<name>A0A2K3PBG7_TRIPR</name>